<sequence length="28" mass="3180">MLTLRFQIKSKTDAAHIIGRAELIEPIN</sequence>
<name>A0A0E9SP80_ANGAN</name>
<protein>
    <submittedName>
        <fullName evidence="1">Uncharacterized protein</fullName>
    </submittedName>
</protein>
<dbReference type="EMBL" id="GBXM01066107">
    <property type="protein sequence ID" value="JAH42470.1"/>
    <property type="molecule type" value="Transcribed_RNA"/>
</dbReference>
<organism evidence="1">
    <name type="scientific">Anguilla anguilla</name>
    <name type="common">European freshwater eel</name>
    <name type="synonym">Muraena anguilla</name>
    <dbReference type="NCBI Taxonomy" id="7936"/>
    <lineage>
        <taxon>Eukaryota</taxon>
        <taxon>Metazoa</taxon>
        <taxon>Chordata</taxon>
        <taxon>Craniata</taxon>
        <taxon>Vertebrata</taxon>
        <taxon>Euteleostomi</taxon>
        <taxon>Actinopterygii</taxon>
        <taxon>Neopterygii</taxon>
        <taxon>Teleostei</taxon>
        <taxon>Anguilliformes</taxon>
        <taxon>Anguillidae</taxon>
        <taxon>Anguilla</taxon>
    </lineage>
</organism>
<reference evidence="1" key="2">
    <citation type="journal article" date="2015" name="Fish Shellfish Immunol.">
        <title>Early steps in the European eel (Anguilla anguilla)-Vibrio vulnificus interaction in the gills: Role of the RtxA13 toxin.</title>
        <authorList>
            <person name="Callol A."/>
            <person name="Pajuelo D."/>
            <person name="Ebbesson L."/>
            <person name="Teles M."/>
            <person name="MacKenzie S."/>
            <person name="Amaro C."/>
        </authorList>
    </citation>
    <scope>NUCLEOTIDE SEQUENCE</scope>
</reference>
<proteinExistence type="predicted"/>
<evidence type="ECO:0000313" key="1">
    <source>
        <dbReference type="EMBL" id="JAH42470.1"/>
    </source>
</evidence>
<reference evidence="1" key="1">
    <citation type="submission" date="2014-11" db="EMBL/GenBank/DDBJ databases">
        <authorList>
            <person name="Amaro Gonzalez C."/>
        </authorList>
    </citation>
    <scope>NUCLEOTIDE SEQUENCE</scope>
</reference>
<accession>A0A0E9SP80</accession>
<dbReference type="AlphaFoldDB" id="A0A0E9SP80"/>